<protein>
    <recommendedName>
        <fullName evidence="9">O-acetylhomoserine aminocarboxypropyltransferase</fullName>
    </recommendedName>
</protein>
<gene>
    <name evidence="7" type="ORF">Rhopal_004652-T1</name>
</gene>
<evidence type="ECO:0000256" key="5">
    <source>
        <dbReference type="PIRSR" id="PIRSR001434-2"/>
    </source>
</evidence>
<dbReference type="PIRSF" id="PIRSF001434">
    <property type="entry name" value="CGS"/>
    <property type="match status" value="1"/>
</dbReference>
<dbReference type="InterPro" id="IPR000277">
    <property type="entry name" value="Cys/Met-Metab_PyrdxlP-dep_enz"/>
</dbReference>
<evidence type="ECO:0000256" key="2">
    <source>
        <dbReference type="ARBA" id="ARBA00009077"/>
    </source>
</evidence>
<evidence type="ECO:0000256" key="6">
    <source>
        <dbReference type="RuleBase" id="RU362118"/>
    </source>
</evidence>
<reference evidence="7 8" key="1">
    <citation type="submission" date="2021-12" db="EMBL/GenBank/DDBJ databases">
        <title>High titer production of polyol ester of fatty acids by Rhodotorula paludigena BS15 towards product separation-free biomass refinery.</title>
        <authorList>
            <person name="Mano J."/>
            <person name="Ono H."/>
            <person name="Tanaka T."/>
            <person name="Naito K."/>
            <person name="Sushida H."/>
            <person name="Ike M."/>
            <person name="Tokuyasu K."/>
            <person name="Kitaoka M."/>
        </authorList>
    </citation>
    <scope>NUCLEOTIDE SEQUENCE [LARGE SCALE GENOMIC DNA]</scope>
    <source>
        <strain evidence="7 8">BS15</strain>
    </source>
</reference>
<sequence>MSTHPEWRTETLQLHAGYEQADTATNARAVPIYQSTSFVFNDSAHGADLFGLRVTGHAYSRIGNPTVEVLEKRIAALEGGAAAVATSSGQAAQFQAFAALAKAGDNIVSTSYLYGGTYNQLKVLLKRFGIEVRFVNGDDPADFAKHIDSKTKALYVESLGNPKGNVPDIPALAKIANEHGVALIVDDTLTAAGVIARPFDLGAHIIVASATKYIGGHGTSIGGIIVDSGKFNWVDNPRYPDFGEGLSGYHGLVPNDAFGPLAFIFRVRVEILRDLGACLSPFNAFLLIQGLETLSLRVERHCENALKLAQWLEAHAQVGWVSYVGLPSHPYHNKAVELFAPGKFGAILSFGIKGDADGKRAAKVSDSLQLVSRLANVADAKSLIIHPASTTHEQLTAEEQLASGVSPDLLRVSVGLEHIDDIIADFQQAFDKAVQV</sequence>
<accession>A0AAV5GMB0</accession>
<dbReference type="PANTHER" id="PTHR43797">
    <property type="entry name" value="HOMOCYSTEINE/CYSTEINE SYNTHASE"/>
    <property type="match status" value="1"/>
</dbReference>
<dbReference type="SUPFAM" id="SSF53383">
    <property type="entry name" value="PLP-dependent transferases"/>
    <property type="match status" value="1"/>
</dbReference>
<evidence type="ECO:0000313" key="7">
    <source>
        <dbReference type="EMBL" id="GJN91629.1"/>
    </source>
</evidence>
<comment type="similarity">
    <text evidence="2 6">Belongs to the trans-sulfuration enzymes family.</text>
</comment>
<dbReference type="Proteomes" id="UP001342314">
    <property type="component" value="Unassembled WGS sequence"/>
</dbReference>
<dbReference type="GO" id="GO:0071269">
    <property type="term" value="P:L-homocysteine biosynthetic process"/>
    <property type="evidence" value="ECO:0007669"/>
    <property type="project" value="TreeGrafter"/>
</dbReference>
<dbReference type="GO" id="GO:0019346">
    <property type="term" value="P:transsulfuration"/>
    <property type="evidence" value="ECO:0007669"/>
    <property type="project" value="InterPro"/>
</dbReference>
<dbReference type="FunFam" id="3.40.640.10:FF:000035">
    <property type="entry name" value="O-succinylhomoserine sulfhydrylase"/>
    <property type="match status" value="1"/>
</dbReference>
<dbReference type="InterPro" id="IPR015424">
    <property type="entry name" value="PyrdxlP-dep_Trfase"/>
</dbReference>
<dbReference type="AlphaFoldDB" id="A0AAV5GMB0"/>
<keyword evidence="3" id="KW-0808">Transferase</keyword>
<dbReference type="GO" id="GO:0003961">
    <property type="term" value="F:O-acetylhomoserine aminocarboxypropyltransferase activity"/>
    <property type="evidence" value="ECO:0007669"/>
    <property type="project" value="TreeGrafter"/>
</dbReference>
<dbReference type="EMBL" id="BQKY01000009">
    <property type="protein sequence ID" value="GJN91629.1"/>
    <property type="molecule type" value="Genomic_DNA"/>
</dbReference>
<dbReference type="InterPro" id="IPR015421">
    <property type="entry name" value="PyrdxlP-dep_Trfase_major"/>
</dbReference>
<comment type="cofactor">
    <cofactor evidence="1 6">
        <name>pyridoxal 5'-phosphate</name>
        <dbReference type="ChEBI" id="CHEBI:597326"/>
    </cofactor>
</comment>
<dbReference type="GO" id="GO:0005737">
    <property type="term" value="C:cytoplasm"/>
    <property type="evidence" value="ECO:0007669"/>
    <property type="project" value="TreeGrafter"/>
</dbReference>
<name>A0AAV5GMB0_9BASI</name>
<dbReference type="Gene3D" id="3.90.1150.10">
    <property type="entry name" value="Aspartate Aminotransferase, domain 1"/>
    <property type="match status" value="1"/>
</dbReference>
<comment type="caution">
    <text evidence="7">The sequence shown here is derived from an EMBL/GenBank/DDBJ whole genome shotgun (WGS) entry which is preliminary data.</text>
</comment>
<evidence type="ECO:0000256" key="1">
    <source>
        <dbReference type="ARBA" id="ARBA00001933"/>
    </source>
</evidence>
<dbReference type="GO" id="GO:0030170">
    <property type="term" value="F:pyridoxal phosphate binding"/>
    <property type="evidence" value="ECO:0007669"/>
    <property type="project" value="InterPro"/>
</dbReference>
<dbReference type="InterPro" id="IPR006235">
    <property type="entry name" value="OAc-hSer/O-AcSer_sulfhydrylase"/>
</dbReference>
<dbReference type="Pfam" id="PF01053">
    <property type="entry name" value="Cys_Met_Meta_PP"/>
    <property type="match status" value="1"/>
</dbReference>
<proteinExistence type="inferred from homology"/>
<dbReference type="NCBIfam" id="TIGR01326">
    <property type="entry name" value="OAH_OAS_sulfhy"/>
    <property type="match status" value="1"/>
</dbReference>
<evidence type="ECO:0000256" key="4">
    <source>
        <dbReference type="ARBA" id="ARBA00022898"/>
    </source>
</evidence>
<keyword evidence="4 5" id="KW-0663">Pyridoxal phosphate</keyword>
<dbReference type="CDD" id="cd00614">
    <property type="entry name" value="CGS_like"/>
    <property type="match status" value="1"/>
</dbReference>
<evidence type="ECO:0000256" key="3">
    <source>
        <dbReference type="ARBA" id="ARBA00022679"/>
    </source>
</evidence>
<evidence type="ECO:0008006" key="9">
    <source>
        <dbReference type="Google" id="ProtNLM"/>
    </source>
</evidence>
<organism evidence="7 8">
    <name type="scientific">Rhodotorula paludigena</name>
    <dbReference type="NCBI Taxonomy" id="86838"/>
    <lineage>
        <taxon>Eukaryota</taxon>
        <taxon>Fungi</taxon>
        <taxon>Dikarya</taxon>
        <taxon>Basidiomycota</taxon>
        <taxon>Pucciniomycotina</taxon>
        <taxon>Microbotryomycetes</taxon>
        <taxon>Sporidiobolales</taxon>
        <taxon>Sporidiobolaceae</taxon>
        <taxon>Rhodotorula</taxon>
    </lineage>
</organism>
<dbReference type="Gene3D" id="3.40.640.10">
    <property type="entry name" value="Type I PLP-dependent aspartate aminotransferase-like (Major domain)"/>
    <property type="match status" value="1"/>
</dbReference>
<evidence type="ECO:0000313" key="8">
    <source>
        <dbReference type="Proteomes" id="UP001342314"/>
    </source>
</evidence>
<dbReference type="PANTHER" id="PTHR43797:SF2">
    <property type="entry name" value="HOMOCYSTEINE_CYSTEINE SYNTHASE"/>
    <property type="match status" value="1"/>
</dbReference>
<dbReference type="GO" id="GO:0006535">
    <property type="term" value="P:cysteine biosynthetic process from serine"/>
    <property type="evidence" value="ECO:0007669"/>
    <property type="project" value="TreeGrafter"/>
</dbReference>
<dbReference type="GO" id="GO:0004124">
    <property type="term" value="F:cysteine synthase activity"/>
    <property type="evidence" value="ECO:0007669"/>
    <property type="project" value="TreeGrafter"/>
</dbReference>
<dbReference type="InterPro" id="IPR015422">
    <property type="entry name" value="PyrdxlP-dep_Trfase_small"/>
</dbReference>
<keyword evidence="8" id="KW-1185">Reference proteome</keyword>
<feature type="modified residue" description="N6-(pyridoxal phosphate)lysine" evidence="5">
    <location>
        <position position="212"/>
    </location>
</feature>